<sequence length="143" mass="16430">MAMNNSSLLPINHQITYGDIDWIYTKQWINSNPFDMPTSSKLSKIQSNRLKKSTFTYPTGNILQRNYPNLYPLGRIHCTECSIDEDTNAHIGLCPSHRQSITPPRRLRRGSSTGYYRSLMYPTRTTLDFIITPPHPSGFSCIF</sequence>
<accession>U9SFJ1</accession>
<dbReference type="EMBL" id="KI301868">
    <property type="protein sequence ID" value="ERZ94633.1"/>
    <property type="molecule type" value="Genomic_DNA"/>
</dbReference>
<organism evidence="1">
    <name type="scientific">Rhizophagus irregularis (strain DAOM 181602 / DAOM 197198 / MUCL 43194)</name>
    <name type="common">Arbuscular mycorrhizal fungus</name>
    <name type="synonym">Glomus intraradices</name>
    <dbReference type="NCBI Taxonomy" id="747089"/>
    <lineage>
        <taxon>Eukaryota</taxon>
        <taxon>Fungi</taxon>
        <taxon>Fungi incertae sedis</taxon>
        <taxon>Mucoromycota</taxon>
        <taxon>Glomeromycotina</taxon>
        <taxon>Glomeromycetes</taxon>
        <taxon>Glomerales</taxon>
        <taxon>Glomeraceae</taxon>
        <taxon>Rhizophagus</taxon>
    </lineage>
</organism>
<dbReference type="HOGENOM" id="CLU_1807259_0_0_1"/>
<proteinExistence type="predicted"/>
<reference evidence="1" key="1">
    <citation type="submission" date="2013-07" db="EMBL/GenBank/DDBJ databases">
        <title>The genome of an arbuscular mycorrhizal fungus provides insights into the evolution of the oldest plant symbiosis.</title>
        <authorList>
            <consortium name="DOE Joint Genome Institute"/>
            <person name="Tisserant E."/>
            <person name="Malbreil M."/>
            <person name="Kuo A."/>
            <person name="Kohler A."/>
            <person name="Symeonidi A."/>
            <person name="Balestrini R."/>
            <person name="Charron P."/>
            <person name="Duensing N."/>
            <person name="Frei-dit-Frey N."/>
            <person name="Gianinazzi-Pearson V."/>
            <person name="Gilbert B."/>
            <person name="Handa Y."/>
            <person name="Hijri M."/>
            <person name="Kaul R."/>
            <person name="Kawaguchi M."/>
            <person name="Krajinski F."/>
            <person name="Lammers P."/>
            <person name="Lapierre D."/>
            <person name="Masclaux F.G."/>
            <person name="Murat C."/>
            <person name="Morin E."/>
            <person name="Ndikumana S."/>
            <person name="Pagni M."/>
            <person name="Petitpierre D."/>
            <person name="Requena N."/>
            <person name="Rosikiewicz P."/>
            <person name="Riley R."/>
            <person name="Saito K."/>
            <person name="San Clemente H."/>
            <person name="Shapiro H."/>
            <person name="van Tuinen D."/>
            <person name="Becard G."/>
            <person name="Bonfante P."/>
            <person name="Paszkowski U."/>
            <person name="Shachar-Hill Y."/>
            <person name="Young J.P."/>
            <person name="Sanders I.R."/>
            <person name="Henrissat B."/>
            <person name="Rensing S.A."/>
            <person name="Grigoriev I.V."/>
            <person name="Corradi N."/>
            <person name="Roux C."/>
            <person name="Martin F."/>
        </authorList>
    </citation>
    <scope>NUCLEOTIDE SEQUENCE</scope>
    <source>
        <strain evidence="1">DAOM 197198</strain>
    </source>
</reference>
<evidence type="ECO:0000313" key="1">
    <source>
        <dbReference type="EMBL" id="ERZ94633.1"/>
    </source>
</evidence>
<dbReference type="AlphaFoldDB" id="U9SFJ1"/>
<name>U9SFJ1_RHIID</name>
<protein>
    <submittedName>
        <fullName evidence="1">Uncharacterized protein</fullName>
    </submittedName>
</protein>
<gene>
    <name evidence="1" type="ORF">GLOINDRAFT_14416</name>
</gene>